<name>A0A2V3ZYE7_9BACT</name>
<gene>
    <name evidence="1" type="ORF">DF185_09460</name>
</gene>
<accession>A0A2V3ZYE7</accession>
<dbReference type="AlphaFoldDB" id="A0A2V3ZYE7"/>
<organism evidence="1 2">
    <name type="scientific">Marinifilum breve</name>
    <dbReference type="NCBI Taxonomy" id="2184082"/>
    <lineage>
        <taxon>Bacteria</taxon>
        <taxon>Pseudomonadati</taxon>
        <taxon>Bacteroidota</taxon>
        <taxon>Bacteroidia</taxon>
        <taxon>Marinilabiliales</taxon>
        <taxon>Marinifilaceae</taxon>
    </lineage>
</organism>
<reference evidence="1 2" key="1">
    <citation type="submission" date="2018-05" db="EMBL/GenBank/DDBJ databases">
        <title>Marinifilum breve JC075T sp. nov., a marine bacterium isolated from Yongle Blue Hole in the South China Sea.</title>
        <authorList>
            <person name="Fu T."/>
        </authorList>
    </citation>
    <scope>NUCLEOTIDE SEQUENCE [LARGE SCALE GENOMIC DNA]</scope>
    <source>
        <strain evidence="1 2">JC075</strain>
    </source>
</reference>
<dbReference type="Pfam" id="PF16153">
    <property type="entry name" value="DUF4861"/>
    <property type="match status" value="1"/>
</dbReference>
<evidence type="ECO:0008006" key="3">
    <source>
        <dbReference type="Google" id="ProtNLM"/>
    </source>
</evidence>
<evidence type="ECO:0000313" key="2">
    <source>
        <dbReference type="Proteomes" id="UP000248079"/>
    </source>
</evidence>
<dbReference type="OrthoDB" id="846806at2"/>
<dbReference type="EMBL" id="QFLI01000003">
    <property type="protein sequence ID" value="PXY01685.1"/>
    <property type="molecule type" value="Genomic_DNA"/>
</dbReference>
<keyword evidence="2" id="KW-1185">Reference proteome</keyword>
<comment type="caution">
    <text evidence="1">The sequence shown here is derived from an EMBL/GenBank/DDBJ whole genome shotgun (WGS) entry which is preliminary data.</text>
</comment>
<dbReference type="Proteomes" id="UP000248079">
    <property type="component" value="Unassembled WGS sequence"/>
</dbReference>
<dbReference type="RefSeq" id="WP_110360494.1">
    <property type="nucleotide sequence ID" value="NZ_QFLI01000003.1"/>
</dbReference>
<sequence length="421" mass="48321">MFFFSMDQKKYQFISLWIILTLFFVSCKRDSNQPVPAAEQLGSQVIEITNTSHQNRTKSNVEVDLHRLKKEMIPEKGNTLLVVLGDKIIPSQLDDLDNDGKPDELVFQVNIAANDRIKALIYKVSKEFAANYHYKKRTHAQLGLKNGKKPFIIRDSIFSENGDLYKESMHHGPALESEIMAYRMYFDNRSSIDIYGKIHQRLELDTTKWYSNDEFIANDYGGDILFVSKTIGIGSLRTWNGKNAEVVKANKGRYAIVRASGPVRSVIDMCALGVNGSEELLSRMMIYAGHREMIYRAYLPKEMSAEFCTGVRKMDGADVRINKEAGYISLWGTDYPRINHEKYPKVTVGLGVVVPEQWQSKQFMDDELNHLIGVQPKDLFMEYYVTAAWNQERNGIRTADEMEEYMKNLSLRVNAPLQISY</sequence>
<evidence type="ECO:0000313" key="1">
    <source>
        <dbReference type="EMBL" id="PXY01685.1"/>
    </source>
</evidence>
<dbReference type="InterPro" id="IPR032342">
    <property type="entry name" value="DUF4861"/>
</dbReference>
<proteinExistence type="predicted"/>
<protein>
    <recommendedName>
        <fullName evidence="3">DUF4861 domain-containing protein</fullName>
    </recommendedName>
</protein>